<comment type="caution">
    <text evidence="12">The sequence shown here is derived from an EMBL/GenBank/DDBJ whole genome shotgun (WGS) entry which is preliminary data.</text>
</comment>
<dbReference type="GO" id="GO:0005096">
    <property type="term" value="F:GTPase activator activity"/>
    <property type="evidence" value="ECO:0007669"/>
    <property type="project" value="UniProtKB-KW"/>
</dbReference>
<dbReference type="Pfam" id="PF00566">
    <property type="entry name" value="RabGAP-TBC"/>
    <property type="match status" value="1"/>
</dbReference>
<dbReference type="Gene3D" id="1.10.472.80">
    <property type="entry name" value="Ypt/Rab-GAP domain of gyp1p, domain 3"/>
    <property type="match status" value="1"/>
</dbReference>
<dbReference type="PANTHER" id="PTHR13530:SF3">
    <property type="entry name" value="TBC1 DOMAIN FAMILY MEMBER 7"/>
    <property type="match status" value="1"/>
</dbReference>
<dbReference type="GO" id="GO:0005765">
    <property type="term" value="C:lysosomal membrane"/>
    <property type="evidence" value="ECO:0007669"/>
    <property type="project" value="UniProtKB-SubCell"/>
</dbReference>
<evidence type="ECO:0000256" key="10">
    <source>
        <dbReference type="ARBA" id="ARBA00046045"/>
    </source>
</evidence>
<organism evidence="12 13">
    <name type="scientific">Trichogramma kaykai</name>
    <dbReference type="NCBI Taxonomy" id="54128"/>
    <lineage>
        <taxon>Eukaryota</taxon>
        <taxon>Metazoa</taxon>
        <taxon>Ecdysozoa</taxon>
        <taxon>Arthropoda</taxon>
        <taxon>Hexapoda</taxon>
        <taxon>Insecta</taxon>
        <taxon>Pterygota</taxon>
        <taxon>Neoptera</taxon>
        <taxon>Endopterygota</taxon>
        <taxon>Hymenoptera</taxon>
        <taxon>Apocrita</taxon>
        <taxon>Proctotrupomorpha</taxon>
        <taxon>Chalcidoidea</taxon>
        <taxon>Trichogrammatidae</taxon>
        <taxon>Trichogramma</taxon>
    </lineage>
</organism>
<evidence type="ECO:0000256" key="9">
    <source>
        <dbReference type="ARBA" id="ARBA00023329"/>
    </source>
</evidence>
<keyword evidence="8" id="KW-0458">Lysosome</keyword>
<dbReference type="InterPro" id="IPR043039">
    <property type="entry name" value="TBC1D7_dom2"/>
</dbReference>
<dbReference type="InterPro" id="IPR000195">
    <property type="entry name" value="Rab-GAP-TBC_dom"/>
</dbReference>
<evidence type="ECO:0000313" key="12">
    <source>
        <dbReference type="EMBL" id="KAL3384264.1"/>
    </source>
</evidence>
<evidence type="ECO:0000256" key="6">
    <source>
        <dbReference type="ARBA" id="ARBA00022490"/>
    </source>
</evidence>
<dbReference type="GO" id="GO:0031410">
    <property type="term" value="C:cytoplasmic vesicle"/>
    <property type="evidence" value="ECO:0007669"/>
    <property type="project" value="UniProtKB-SubCell"/>
</dbReference>
<comment type="subcellular location">
    <subcellularLocation>
        <location evidence="1">Cytoplasm</location>
        <location evidence="1">Cytosol</location>
    </subcellularLocation>
    <subcellularLocation>
        <location evidence="2">Cytoplasmic vesicle</location>
    </subcellularLocation>
    <subcellularLocation>
        <location evidence="3">Lysosome membrane</location>
    </subcellularLocation>
</comment>
<dbReference type="PROSITE" id="PS50086">
    <property type="entry name" value="TBC_RABGAP"/>
    <property type="match status" value="1"/>
</dbReference>
<dbReference type="EMBL" id="JBJJXI010000177">
    <property type="protein sequence ID" value="KAL3384264.1"/>
    <property type="molecule type" value="Genomic_DNA"/>
</dbReference>
<keyword evidence="5" id="KW-0343">GTPase activation</keyword>
<reference evidence="12 13" key="1">
    <citation type="journal article" date="2024" name="bioRxiv">
        <title>A reference genome for Trichogramma kaykai: A tiny desert-dwelling parasitoid wasp with competing sex-ratio distorters.</title>
        <authorList>
            <person name="Culotta J."/>
            <person name="Lindsey A.R."/>
        </authorList>
    </citation>
    <scope>NUCLEOTIDE SEQUENCE [LARGE SCALE GENOMIC DNA]</scope>
    <source>
        <strain evidence="12 13">KSX58</strain>
    </source>
</reference>
<dbReference type="PANTHER" id="PTHR13530">
    <property type="entry name" value="TBC1 DOMAIN FAMILY MEMBER 7"/>
    <property type="match status" value="1"/>
</dbReference>
<dbReference type="AlphaFoldDB" id="A0ABD2VUK9"/>
<evidence type="ECO:0000256" key="8">
    <source>
        <dbReference type="ARBA" id="ARBA00023228"/>
    </source>
</evidence>
<keyword evidence="9" id="KW-0968">Cytoplasmic vesicle</keyword>
<accession>A0ABD2VUK9</accession>
<keyword evidence="6" id="KW-0963">Cytoplasm</keyword>
<evidence type="ECO:0000259" key="11">
    <source>
        <dbReference type="PROSITE" id="PS50086"/>
    </source>
</evidence>
<dbReference type="InterPro" id="IPR035969">
    <property type="entry name" value="Rab-GAP_TBC_sf"/>
</dbReference>
<comment type="function">
    <text evidence="10">Non-catalytic component of the TSC-TBC complex, a multiprotein complex that acts as a negative regulator of the canonical mTORC1 complex, an evolutionarily conserved central nutrient sensor that stimulates anabolic reactions and macromolecule biosynthesis to promote cellular biomass generation and growth. The TSC-TBC complex acts as a GTPase-activating protein (GAP) for the small GTPase RHEB, a direct activator of the protein kinase activity of mTORC1. In absence of nutrients, the TSC-TBC complex inhibits mTORC1, thereby preventing phosphorylation of ribosomal protein S6 kinase (RPS6KB1 and RPS6KB2) and EIF4EBP1 (4E-BP1) by the mTORC1 signaling. The TSC-TBC complex is inactivated in response to nutrients, relieving inhibition of mTORC1.</text>
</comment>
<evidence type="ECO:0000313" key="13">
    <source>
        <dbReference type="Proteomes" id="UP001627154"/>
    </source>
</evidence>
<evidence type="ECO:0000256" key="1">
    <source>
        <dbReference type="ARBA" id="ARBA00004514"/>
    </source>
</evidence>
<name>A0ABD2VUK9_9HYME</name>
<evidence type="ECO:0000256" key="4">
    <source>
        <dbReference type="ARBA" id="ARBA00015455"/>
    </source>
</evidence>
<dbReference type="GO" id="GO:0005829">
    <property type="term" value="C:cytosol"/>
    <property type="evidence" value="ECO:0007669"/>
    <property type="project" value="UniProtKB-SubCell"/>
</dbReference>
<keyword evidence="13" id="KW-1185">Reference proteome</keyword>
<dbReference type="InterPro" id="IPR039842">
    <property type="entry name" value="TBC1D7"/>
</dbReference>
<evidence type="ECO:0000256" key="5">
    <source>
        <dbReference type="ARBA" id="ARBA00022468"/>
    </source>
</evidence>
<proteinExistence type="predicted"/>
<dbReference type="SUPFAM" id="SSF47923">
    <property type="entry name" value="Ypt/Rab-GAP domain of gyp1p"/>
    <property type="match status" value="1"/>
</dbReference>
<evidence type="ECO:0000256" key="2">
    <source>
        <dbReference type="ARBA" id="ARBA00004541"/>
    </source>
</evidence>
<gene>
    <name evidence="12" type="ORF">TKK_020042</name>
</gene>
<evidence type="ECO:0000256" key="7">
    <source>
        <dbReference type="ARBA" id="ARBA00023136"/>
    </source>
</evidence>
<dbReference type="Gene3D" id="1.10.10.750">
    <property type="entry name" value="Ypt/Rab-GAP domain of gyp1p, domain 1"/>
    <property type="match status" value="1"/>
</dbReference>
<evidence type="ECO:0000256" key="3">
    <source>
        <dbReference type="ARBA" id="ARBA00004656"/>
    </source>
</evidence>
<protein>
    <recommendedName>
        <fullName evidence="4">TBC1 domain family member 7</fullName>
    </recommendedName>
</protein>
<dbReference type="Proteomes" id="UP001627154">
    <property type="component" value="Unassembled WGS sequence"/>
</dbReference>
<sequence length="329" mass="38615">MDYGVRRMRTQFTTVDAQSLFIAKTMDDQRNFRSSYYEKVGFRSVEEKKSLEMLLRDRPFDKAKLKQFCLRFTVPAIYRNFLWKILLDVIPPLEESHKFVMTQRTIEFNDLQRALKVVNTIDETTKPSEIFLLMWLLKNRRSKIDIRSQLETPMLRSMNKMAVSLWNISEDLEEDERLVNVYWILSGFIEQVQKFSNEIGRLQECTYTMLEREDKELYNHLKNTSALQTLPFDVWFMSCFAGIISDGSITKIWDKITVGACRILIFVAIAMLTTLKRCIISQCQNTDQVVEVINHITEETSEVIVNKAIECWQQSGSVMLQNQNTLPHS</sequence>
<feature type="domain" description="Rab-GAP TBC" evidence="11">
    <location>
        <begin position="73"/>
        <end position="260"/>
    </location>
</feature>
<dbReference type="Gene3D" id="1.10.8.680">
    <property type="entry name" value="Ypt/Rab-GAP domain of gyp1p, domain 2"/>
    <property type="match status" value="1"/>
</dbReference>
<keyword evidence="7" id="KW-0472">Membrane</keyword>